<evidence type="ECO:0000313" key="2">
    <source>
        <dbReference type="EMBL" id="KAL0060975.1"/>
    </source>
</evidence>
<comment type="caution">
    <text evidence="2">The sequence shown here is derived from an EMBL/GenBank/DDBJ whole genome shotgun (WGS) entry which is preliminary data.</text>
</comment>
<feature type="region of interest" description="Disordered" evidence="1">
    <location>
        <begin position="1"/>
        <end position="26"/>
    </location>
</feature>
<dbReference type="EMBL" id="JBBXMP010000153">
    <property type="protein sequence ID" value="KAL0060975.1"/>
    <property type="molecule type" value="Genomic_DNA"/>
</dbReference>
<feature type="compositionally biased region" description="Polar residues" evidence="1">
    <location>
        <begin position="1"/>
        <end position="23"/>
    </location>
</feature>
<sequence>MAYTISHTSNGTTQLPSHASHSLTPYAGAGISPEALRVKQSPSEFANLPPGTHLLPAIGSTPFRHMSPQEVLSNGTVPYYQPTTSNAMTRVQYLERRPGHESKSDTLPLSITFTVHGAPGPYVTSLLAETVPLDGAHDLIFEHWGRSRVDIATDHPEHPGLPIIRINIQVGPEKRAITRQEFTKELAFRLYDSVRNVDHLRLVSINLYGKEWVPILAVDVE</sequence>
<reference evidence="2 3" key="1">
    <citation type="submission" date="2024-05" db="EMBL/GenBank/DDBJ databases">
        <title>A draft genome resource for the thread blight pathogen Marasmius tenuissimus strain MS-2.</title>
        <authorList>
            <person name="Yulfo-Soto G.E."/>
            <person name="Baruah I.K."/>
            <person name="Amoako-Attah I."/>
            <person name="Bukari Y."/>
            <person name="Meinhardt L.W."/>
            <person name="Bailey B.A."/>
            <person name="Cohen S.P."/>
        </authorList>
    </citation>
    <scope>NUCLEOTIDE SEQUENCE [LARGE SCALE GENOMIC DNA]</scope>
    <source>
        <strain evidence="2 3">MS-2</strain>
    </source>
</reference>
<accession>A0ABR2ZH35</accession>
<protein>
    <submittedName>
        <fullName evidence="2">Uncharacterized protein</fullName>
    </submittedName>
</protein>
<evidence type="ECO:0000313" key="3">
    <source>
        <dbReference type="Proteomes" id="UP001437256"/>
    </source>
</evidence>
<organism evidence="2 3">
    <name type="scientific">Marasmius tenuissimus</name>
    <dbReference type="NCBI Taxonomy" id="585030"/>
    <lineage>
        <taxon>Eukaryota</taxon>
        <taxon>Fungi</taxon>
        <taxon>Dikarya</taxon>
        <taxon>Basidiomycota</taxon>
        <taxon>Agaricomycotina</taxon>
        <taxon>Agaricomycetes</taxon>
        <taxon>Agaricomycetidae</taxon>
        <taxon>Agaricales</taxon>
        <taxon>Marasmiineae</taxon>
        <taxon>Marasmiaceae</taxon>
        <taxon>Marasmius</taxon>
    </lineage>
</organism>
<evidence type="ECO:0000256" key="1">
    <source>
        <dbReference type="SAM" id="MobiDB-lite"/>
    </source>
</evidence>
<name>A0ABR2ZH35_9AGAR</name>
<gene>
    <name evidence="2" type="ORF">AAF712_012206</name>
</gene>
<proteinExistence type="predicted"/>
<dbReference type="Proteomes" id="UP001437256">
    <property type="component" value="Unassembled WGS sequence"/>
</dbReference>
<keyword evidence="3" id="KW-1185">Reference proteome</keyword>